<feature type="compositionally biased region" description="Polar residues" evidence="1">
    <location>
        <begin position="188"/>
        <end position="215"/>
    </location>
</feature>
<comment type="caution">
    <text evidence="2">The sequence shown here is derived from an EMBL/GenBank/DDBJ whole genome shotgun (WGS) entry which is preliminary data.</text>
</comment>
<dbReference type="GO" id="GO:0000981">
    <property type="term" value="F:DNA-binding transcription factor activity, RNA polymerase II-specific"/>
    <property type="evidence" value="ECO:0007669"/>
    <property type="project" value="TreeGrafter"/>
</dbReference>
<feature type="compositionally biased region" description="Polar residues" evidence="1">
    <location>
        <begin position="912"/>
        <end position="930"/>
    </location>
</feature>
<feature type="compositionally biased region" description="Polar residues" evidence="1">
    <location>
        <begin position="117"/>
        <end position="138"/>
    </location>
</feature>
<dbReference type="GO" id="GO:0045664">
    <property type="term" value="P:regulation of neuron differentiation"/>
    <property type="evidence" value="ECO:0007669"/>
    <property type="project" value="TreeGrafter"/>
</dbReference>
<reference evidence="2" key="1">
    <citation type="submission" date="2022-03" db="EMBL/GenBank/DDBJ databases">
        <authorList>
            <person name="Martin C."/>
        </authorList>
    </citation>
    <scope>NUCLEOTIDE SEQUENCE</scope>
</reference>
<feature type="compositionally biased region" description="Polar residues" evidence="1">
    <location>
        <begin position="1143"/>
        <end position="1155"/>
    </location>
</feature>
<evidence type="ECO:0000256" key="1">
    <source>
        <dbReference type="SAM" id="MobiDB-lite"/>
    </source>
</evidence>
<dbReference type="PROSITE" id="PS00028">
    <property type="entry name" value="ZINC_FINGER_C2H2_1"/>
    <property type="match status" value="6"/>
</dbReference>
<feature type="compositionally biased region" description="Polar residues" evidence="1">
    <location>
        <begin position="87"/>
        <end position="109"/>
    </location>
</feature>
<proteinExistence type="predicted"/>
<feature type="region of interest" description="Disordered" evidence="1">
    <location>
        <begin position="1102"/>
        <end position="1122"/>
    </location>
</feature>
<dbReference type="InterPro" id="IPR040373">
    <property type="entry name" value="CASZ1"/>
</dbReference>
<keyword evidence="3" id="KW-1185">Reference proteome</keyword>
<dbReference type="PANTHER" id="PTHR12451:SF0">
    <property type="entry name" value="ZINC FINGER PROTEIN CASTOR HOMOLOG 1"/>
    <property type="match status" value="1"/>
</dbReference>
<dbReference type="OrthoDB" id="10063916at2759"/>
<organism evidence="2 3">
    <name type="scientific">Owenia fusiformis</name>
    <name type="common">Polychaete worm</name>
    <dbReference type="NCBI Taxonomy" id="6347"/>
    <lineage>
        <taxon>Eukaryota</taxon>
        <taxon>Metazoa</taxon>
        <taxon>Spiralia</taxon>
        <taxon>Lophotrochozoa</taxon>
        <taxon>Annelida</taxon>
        <taxon>Polychaeta</taxon>
        <taxon>Sedentaria</taxon>
        <taxon>Canalipalpata</taxon>
        <taxon>Sabellida</taxon>
        <taxon>Oweniida</taxon>
        <taxon>Oweniidae</taxon>
        <taxon>Owenia</taxon>
    </lineage>
</organism>
<sequence length="1398" mass="156579">MFGGGSLQRLDAICAKLKTVQEKQKTDENGSIDSQEEPITSLSSNTHVDLLSGRKGRRKNRNPKNIFQYSEKGGVEESNDDEFTKFELNNQEADFEQLSPSAGTESFDVSVSGGASGTQHSSGVQTPETLQRQTSQPFPNEANIPESGILDLTVKERLSPTKPNQEAIRPQTEPIDTRETKTIEDATAVSNNIGQSTSSHQENPIKRSSSQSAETTALKDYAESTMHELLGIYGLENNSGENVHLTENVPMHHFTSGRILQHNGSSHTQIPPAGREAQGGGVDTTPKFMQHSSPQKAQLAIGRTETPTNLAGFDRGIKSYMKVESESPERVGKISDDAGYGEFNLNTSFSRSDSSSPIANPLPHDYSKYIKRFSSHEECGGNHCKDMFYKEHFHCLDCAFRVFVKKEEMSRHFKWHKKRDDSLQHGFMRYSPMDDCSVKFINCQHNKKQTHYHCLRMGCNKVYISTSDVQMHSNFHRKDSAIISEGFQRFRATEDCGSTRCAFYGHRTTHFHCRRTGCFFTFKNKADMEKHKTYHQKDEILSKDGFKKFMKYEHCAYMGCKYSKISNHIHCIRPHCDYVFHSTGQLYSHKRKHERRDLEHAYKRFKVHNTTPADFRKALSSTELSAPKLNPALFTTAFQPQSNRRDDSGIQGVPQGLKLPVKTEPMVQGNGESGVRTPDEALPVKMEAKQEAEYVNLEDMMKMQGSALGESITSGMELKDNIGMSPTSDEQKPHTDVAPSLMEKAGNLEGDELSNSLTLNVSSSAPKEESMVNGSPVPQTPPLYSQIITPGSKRDETWKKYITRYTANDACNSRCLYLYKDHYHCHVDNCNSIFKSKDGVREHARCHQQQSMIADMVYRTFLPTQKCDYMDCPHSNKTKHYHCIWGTCSAVYTDNSLTFARLDHHRQHEQARSITSRNGPKTSSVPQQLLGQPRKRGRPPKYTKAIPIVPKAEPAVSNNQMSKDVDVNTHIEKLALARKGFRMFEASESCPDGLCMFKGRKHNHCIKPRCHHVNNREDMLNLHAKEFHSFINILEGFEFFDRYVNCRRPHCHNNKVNRHFHCVLTNCDYSFVRYSTMKQHQKKHMEVAAGVSAAGQPSDTTFKGNPIKSAHGVTTPRAFPGGDGLGPLKTGITTPPEAHLPLTSPSVPNMGTQAQLDPEDAPLDFSIKSTTKAQTETSAQETRTSINKPDNQVAQVTDSVVNNTNNVVNSTTPVPGYKAQFKYRPIGIGEDNVVSASGAAAAASAILPLAELLKQKSDNTLPQVTWADMRERMLYTMDQTCGRPFCKLKKKEHFHCYECNQAFSDAARIRAHVAKHGMKIPREALKRKDPADGGIEAPVAKRQAVSDEETGDYGSSLNLNSGVFTNQLYNQKVSEYSSEGEGDVLMNGTDHGTSDLSS</sequence>
<feature type="compositionally biased region" description="Polar residues" evidence="1">
    <location>
        <begin position="29"/>
        <end position="47"/>
    </location>
</feature>
<accession>A0A8J1XNX9</accession>
<feature type="region of interest" description="Disordered" evidence="1">
    <location>
        <begin position="159"/>
        <end position="217"/>
    </location>
</feature>
<feature type="region of interest" description="Disordered" evidence="1">
    <location>
        <begin position="763"/>
        <end position="788"/>
    </location>
</feature>
<feature type="region of interest" description="Disordered" evidence="1">
    <location>
        <begin position="1134"/>
        <end position="1158"/>
    </location>
</feature>
<protein>
    <submittedName>
        <fullName evidence="2">Uncharacterized protein</fullName>
    </submittedName>
</protein>
<dbReference type="PROSITE" id="PS50157">
    <property type="entry name" value="ZINC_FINGER_C2H2_2"/>
    <property type="match status" value="3"/>
</dbReference>
<gene>
    <name evidence="2" type="ORF">OFUS_LOCUS3251</name>
</gene>
<dbReference type="SMART" id="SM00355">
    <property type="entry name" value="ZnF_C2H2"/>
    <property type="match status" value="8"/>
</dbReference>
<name>A0A8J1XNX9_OWEFU</name>
<feature type="region of interest" description="Disordered" evidence="1">
    <location>
        <begin position="1378"/>
        <end position="1398"/>
    </location>
</feature>
<feature type="compositionally biased region" description="Basic and acidic residues" evidence="1">
    <location>
        <begin position="175"/>
        <end position="184"/>
    </location>
</feature>
<dbReference type="GO" id="GO:0045944">
    <property type="term" value="P:positive regulation of transcription by RNA polymerase II"/>
    <property type="evidence" value="ECO:0007669"/>
    <property type="project" value="TreeGrafter"/>
</dbReference>
<dbReference type="InterPro" id="IPR013087">
    <property type="entry name" value="Znf_C2H2_type"/>
</dbReference>
<dbReference type="GO" id="GO:0000977">
    <property type="term" value="F:RNA polymerase II transcription regulatory region sequence-specific DNA binding"/>
    <property type="evidence" value="ECO:0007669"/>
    <property type="project" value="TreeGrafter"/>
</dbReference>
<feature type="compositionally biased region" description="Polar residues" evidence="1">
    <location>
        <begin position="772"/>
        <end position="788"/>
    </location>
</feature>
<feature type="region of interest" description="Disordered" evidence="1">
    <location>
        <begin position="21"/>
        <end position="147"/>
    </location>
</feature>
<dbReference type="PANTHER" id="PTHR12451">
    <property type="entry name" value="TRANSCRIPTION FACTOR CASTOR PROTEIN MING -RELATED"/>
    <property type="match status" value="1"/>
</dbReference>
<feature type="region of interest" description="Disordered" evidence="1">
    <location>
        <begin position="908"/>
        <end position="942"/>
    </location>
</feature>
<dbReference type="EMBL" id="CAIIXF020000001">
    <property type="protein sequence ID" value="CAH1776026.1"/>
    <property type="molecule type" value="Genomic_DNA"/>
</dbReference>
<dbReference type="Proteomes" id="UP000749559">
    <property type="component" value="Unassembled WGS sequence"/>
</dbReference>
<feature type="region of interest" description="Disordered" evidence="1">
    <location>
        <begin position="1328"/>
        <end position="1353"/>
    </location>
</feature>
<evidence type="ECO:0000313" key="2">
    <source>
        <dbReference type="EMBL" id="CAH1776026.1"/>
    </source>
</evidence>
<evidence type="ECO:0000313" key="3">
    <source>
        <dbReference type="Proteomes" id="UP000749559"/>
    </source>
</evidence>
<dbReference type="GO" id="GO:0005634">
    <property type="term" value="C:nucleus"/>
    <property type="evidence" value="ECO:0007669"/>
    <property type="project" value="TreeGrafter"/>
</dbReference>